<dbReference type="GO" id="GO:0016410">
    <property type="term" value="F:N-acyltransferase activity"/>
    <property type="evidence" value="ECO:0007669"/>
    <property type="project" value="UniProtKB-UniRule"/>
</dbReference>
<accession>A0AA41X2Z9</accession>
<feature type="transmembrane region" description="Helical" evidence="9">
    <location>
        <begin position="57"/>
        <end position="76"/>
    </location>
</feature>
<evidence type="ECO:0000256" key="3">
    <source>
        <dbReference type="ARBA" id="ARBA00022475"/>
    </source>
</evidence>
<gene>
    <name evidence="9 11" type="primary">lnt</name>
    <name evidence="11" type="ORF">NLF92_01750</name>
</gene>
<dbReference type="HAMAP" id="MF_01148">
    <property type="entry name" value="Lnt"/>
    <property type="match status" value="1"/>
</dbReference>
<evidence type="ECO:0000313" key="11">
    <source>
        <dbReference type="EMBL" id="MCP3427664.1"/>
    </source>
</evidence>
<feature type="transmembrane region" description="Helical" evidence="9">
    <location>
        <begin position="82"/>
        <end position="108"/>
    </location>
</feature>
<dbReference type="Pfam" id="PF00795">
    <property type="entry name" value="CN_hydrolase"/>
    <property type="match status" value="1"/>
</dbReference>
<dbReference type="CDD" id="cd07571">
    <property type="entry name" value="ALP_N-acyl_transferase"/>
    <property type="match status" value="1"/>
</dbReference>
<name>A0AA41X2Z9_9ALTE</name>
<feature type="transmembrane region" description="Helical" evidence="9">
    <location>
        <begin position="120"/>
        <end position="140"/>
    </location>
</feature>
<proteinExistence type="inferred from homology"/>
<dbReference type="EMBL" id="JANATA010000001">
    <property type="protein sequence ID" value="MCP3427664.1"/>
    <property type="molecule type" value="Genomic_DNA"/>
</dbReference>
<dbReference type="Gene3D" id="3.60.110.10">
    <property type="entry name" value="Carbon-nitrogen hydrolase"/>
    <property type="match status" value="1"/>
</dbReference>
<dbReference type="AlphaFoldDB" id="A0AA41X2Z9"/>
<dbReference type="PANTHER" id="PTHR38686">
    <property type="entry name" value="APOLIPOPROTEIN N-ACYLTRANSFERASE"/>
    <property type="match status" value="1"/>
</dbReference>
<keyword evidence="7 9" id="KW-0472">Membrane</keyword>
<dbReference type="SUPFAM" id="SSF56317">
    <property type="entry name" value="Carbon-nitrogen hydrolase"/>
    <property type="match status" value="1"/>
</dbReference>
<keyword evidence="8 9" id="KW-0012">Acyltransferase</keyword>
<sequence>MTQTSKLSINRQLVPLLCSGALLGLSYTVPYLNSIVILLLIPFAVCTWLSKTPFMTGFLFGLSWFGVGISWVHVSIADYGGVPLLVSLLMMLVLCAYLALYPALFAWLVSRSRKTKLPDITTLLLIPLFWLFTEWCRSWVLTGFPWLGLGYTQYNTMLNVTFSLVGETGLAALLMFVAFLPVYFYTQIKSGVTNTKCRLPATSLLLCLPLLYPLGLFVSFDDAKQSSTEPPETINIALVQGNIPQNLRWLPEEDERTINKYIELTDALWQNDLIVWPEAAIPKLEYFAQSELFTLNDMATNTQTALITGIVNYDIRTAQIHNNLIVLGPQNDSGKLGEYYYGNKNRFAKHHLLPIGEFIPMEQWLRGLAPIFDLPMSSFTRGEYIQPNLLANNLHLLPAICFEIVFPRQIRANITAQTDMIITVSNDAWFGDSAGPIQHMHIAQVRAKEFGLPVVRATNNGITGIINALGEIEVQLPQFTTATLEHELTLTQYATPYRIYGNSVFIVYLLSAVLGSLVWIFIRQHLAQNMQS</sequence>
<feature type="domain" description="CN hydrolase" evidence="10">
    <location>
        <begin position="239"/>
        <end position="490"/>
    </location>
</feature>
<dbReference type="InterPro" id="IPR045378">
    <property type="entry name" value="LNT_N"/>
</dbReference>
<evidence type="ECO:0000256" key="7">
    <source>
        <dbReference type="ARBA" id="ARBA00023136"/>
    </source>
</evidence>
<feature type="transmembrane region" description="Helical" evidence="9">
    <location>
        <begin position="160"/>
        <end position="185"/>
    </location>
</feature>
<evidence type="ECO:0000256" key="5">
    <source>
        <dbReference type="ARBA" id="ARBA00022692"/>
    </source>
</evidence>
<dbReference type="RefSeq" id="WP_254098217.1">
    <property type="nucleotide sequence ID" value="NZ_JANATA010000001.1"/>
</dbReference>
<dbReference type="GO" id="GO:0005886">
    <property type="term" value="C:plasma membrane"/>
    <property type="evidence" value="ECO:0007669"/>
    <property type="project" value="UniProtKB-SubCell"/>
</dbReference>
<dbReference type="NCBIfam" id="TIGR00546">
    <property type="entry name" value="lnt"/>
    <property type="match status" value="1"/>
</dbReference>
<comment type="subcellular location">
    <subcellularLocation>
        <location evidence="1 9">Cell membrane</location>
        <topology evidence="1 9">Multi-pass membrane protein</topology>
    </subcellularLocation>
</comment>
<comment type="function">
    <text evidence="9">Catalyzes the phospholipid dependent N-acylation of the N-terminal cysteine of apolipoprotein, the last step in lipoprotein maturation.</text>
</comment>
<evidence type="ECO:0000256" key="6">
    <source>
        <dbReference type="ARBA" id="ARBA00022989"/>
    </source>
</evidence>
<dbReference type="InterPro" id="IPR003010">
    <property type="entry name" value="C-N_Hydrolase"/>
</dbReference>
<keyword evidence="12" id="KW-1185">Reference proteome</keyword>
<evidence type="ECO:0000313" key="12">
    <source>
        <dbReference type="Proteomes" id="UP001165413"/>
    </source>
</evidence>
<dbReference type="GO" id="GO:0042158">
    <property type="term" value="P:lipoprotein biosynthetic process"/>
    <property type="evidence" value="ECO:0007669"/>
    <property type="project" value="UniProtKB-UniRule"/>
</dbReference>
<keyword evidence="6 9" id="KW-1133">Transmembrane helix</keyword>
<dbReference type="PANTHER" id="PTHR38686:SF1">
    <property type="entry name" value="APOLIPOPROTEIN N-ACYLTRANSFERASE"/>
    <property type="match status" value="1"/>
</dbReference>
<comment type="pathway">
    <text evidence="9">Protein modification; lipoprotein biosynthesis (N-acyl transfer).</text>
</comment>
<protein>
    <recommendedName>
        <fullName evidence="9">Apolipoprotein N-acyltransferase</fullName>
        <shortName evidence="9">ALP N-acyltransferase</shortName>
        <ecNumber evidence="9">2.3.1.269</ecNumber>
    </recommendedName>
</protein>
<evidence type="ECO:0000256" key="9">
    <source>
        <dbReference type="HAMAP-Rule" id="MF_01148"/>
    </source>
</evidence>
<evidence type="ECO:0000256" key="8">
    <source>
        <dbReference type="ARBA" id="ARBA00023315"/>
    </source>
</evidence>
<dbReference type="InterPro" id="IPR004563">
    <property type="entry name" value="Apolipo_AcylTrfase"/>
</dbReference>
<comment type="similarity">
    <text evidence="2 9">Belongs to the CN hydrolase family. Apolipoprotein N-acyltransferase subfamily.</text>
</comment>
<evidence type="ECO:0000256" key="2">
    <source>
        <dbReference type="ARBA" id="ARBA00010065"/>
    </source>
</evidence>
<dbReference type="Pfam" id="PF20154">
    <property type="entry name" value="LNT_N"/>
    <property type="match status" value="1"/>
</dbReference>
<dbReference type="EC" id="2.3.1.269" evidence="9"/>
<keyword evidence="5 9" id="KW-0812">Transmembrane</keyword>
<dbReference type="PROSITE" id="PS50263">
    <property type="entry name" value="CN_HYDROLASE"/>
    <property type="match status" value="1"/>
</dbReference>
<keyword evidence="4 9" id="KW-0808">Transferase</keyword>
<feature type="transmembrane region" description="Helical" evidence="9">
    <location>
        <begin position="197"/>
        <end position="220"/>
    </location>
</feature>
<feature type="transmembrane region" description="Helical" evidence="9">
    <location>
        <begin position="499"/>
        <end position="522"/>
    </location>
</feature>
<reference evidence="11" key="1">
    <citation type="submission" date="2022-07" db="EMBL/GenBank/DDBJ databases">
        <title>Characterization of the Novel Bacterium Alteromonas immobilis LMIT006 and Alteromonas gregis LMIT007.</title>
        <authorList>
            <person name="Lin X."/>
        </authorList>
    </citation>
    <scope>NUCLEOTIDE SEQUENCE</scope>
    <source>
        <strain evidence="11">LMIT007</strain>
    </source>
</reference>
<evidence type="ECO:0000256" key="4">
    <source>
        <dbReference type="ARBA" id="ARBA00022679"/>
    </source>
</evidence>
<feature type="transmembrane region" description="Helical" evidence="9">
    <location>
        <begin position="31"/>
        <end position="50"/>
    </location>
</feature>
<dbReference type="InterPro" id="IPR036526">
    <property type="entry name" value="C-N_Hydrolase_sf"/>
</dbReference>
<comment type="catalytic activity">
    <reaction evidence="9">
        <text>N-terminal S-1,2-diacyl-sn-glyceryl-L-cysteinyl-[lipoprotein] + a glycerophospholipid = N-acyl-S-1,2-diacyl-sn-glyceryl-L-cysteinyl-[lipoprotein] + a 2-acyl-sn-glycero-3-phospholipid + H(+)</text>
        <dbReference type="Rhea" id="RHEA:48228"/>
        <dbReference type="Rhea" id="RHEA-COMP:14681"/>
        <dbReference type="Rhea" id="RHEA-COMP:14684"/>
        <dbReference type="ChEBI" id="CHEBI:15378"/>
        <dbReference type="ChEBI" id="CHEBI:136912"/>
        <dbReference type="ChEBI" id="CHEBI:140656"/>
        <dbReference type="ChEBI" id="CHEBI:140657"/>
        <dbReference type="ChEBI" id="CHEBI:140660"/>
        <dbReference type="EC" id="2.3.1.269"/>
    </reaction>
</comment>
<dbReference type="Proteomes" id="UP001165413">
    <property type="component" value="Unassembled WGS sequence"/>
</dbReference>
<evidence type="ECO:0000259" key="10">
    <source>
        <dbReference type="PROSITE" id="PS50263"/>
    </source>
</evidence>
<organism evidence="11 12">
    <name type="scientific">Opacimonas viscosa</name>
    <dbReference type="NCBI Taxonomy" id="2961944"/>
    <lineage>
        <taxon>Bacteria</taxon>
        <taxon>Pseudomonadati</taxon>
        <taxon>Pseudomonadota</taxon>
        <taxon>Gammaproteobacteria</taxon>
        <taxon>Alteromonadales</taxon>
        <taxon>Alteromonadaceae</taxon>
        <taxon>Opacimonas</taxon>
    </lineage>
</organism>
<evidence type="ECO:0000256" key="1">
    <source>
        <dbReference type="ARBA" id="ARBA00004651"/>
    </source>
</evidence>
<comment type="caution">
    <text evidence="11">The sequence shown here is derived from an EMBL/GenBank/DDBJ whole genome shotgun (WGS) entry which is preliminary data.</text>
</comment>
<keyword evidence="3 9" id="KW-1003">Cell membrane</keyword>